<evidence type="ECO:0000313" key="4">
    <source>
        <dbReference type="Proteomes" id="UP001596915"/>
    </source>
</evidence>
<accession>A0ABW2XA59</accession>
<organism evidence="3 4">
    <name type="scientific">Streptomyces sanglieri</name>
    <dbReference type="NCBI Taxonomy" id="193460"/>
    <lineage>
        <taxon>Bacteria</taxon>
        <taxon>Bacillati</taxon>
        <taxon>Actinomycetota</taxon>
        <taxon>Actinomycetes</taxon>
        <taxon>Kitasatosporales</taxon>
        <taxon>Streptomycetaceae</taxon>
        <taxon>Streptomyces</taxon>
    </lineage>
</organism>
<gene>
    <name evidence="1" type="ORF">ACFQ2K_17495</name>
    <name evidence="2" type="ORF">ACFQ2K_53920</name>
    <name evidence="3" type="ORF">ACFQ2K_54305</name>
</gene>
<comment type="caution">
    <text evidence="3">The sequence shown here is derived from an EMBL/GenBank/DDBJ whole genome shotgun (WGS) entry which is preliminary data.</text>
</comment>
<evidence type="ECO:0000313" key="1">
    <source>
        <dbReference type="EMBL" id="MFD0624294.1"/>
    </source>
</evidence>
<dbReference type="EMBL" id="JBHTGL010000014">
    <property type="protein sequence ID" value="MFD0630164.1"/>
    <property type="molecule type" value="Genomic_DNA"/>
</dbReference>
<proteinExistence type="predicted"/>
<dbReference type="EMBL" id="JBHTGL010000008">
    <property type="protein sequence ID" value="MFD0624294.1"/>
    <property type="molecule type" value="Genomic_DNA"/>
</dbReference>
<protein>
    <submittedName>
        <fullName evidence="3">Uncharacterized protein</fullName>
    </submittedName>
</protein>
<reference evidence="3" key="1">
    <citation type="journal article" date="2014" name="Int. J. Syst. Evol. Microbiol.">
        <title>Complete genome of a new Firmicutes species belonging to the dominant human colonic microbiota ('Ruminococcus bicirculans') reveals two chromosomes and a selective capacity to utilize plant glucans.</title>
        <authorList>
            <consortium name="NISC Comparative Sequencing Program"/>
            <person name="Wegmann U."/>
            <person name="Louis P."/>
            <person name="Goesmann A."/>
            <person name="Henrissat B."/>
            <person name="Duncan S.H."/>
            <person name="Flint H.J."/>
        </authorList>
    </citation>
    <scope>NUCLEOTIDE SEQUENCE</scope>
    <source>
        <strain evidence="3">JCM 12607</strain>
    </source>
</reference>
<reference evidence="3" key="3">
    <citation type="submission" date="2024-09" db="EMBL/GenBank/DDBJ databases">
        <authorList>
            <person name="Sun Q."/>
            <person name="Mori K."/>
        </authorList>
    </citation>
    <scope>NUCLEOTIDE SEQUENCE</scope>
    <source>
        <strain evidence="3">JCM 12607</strain>
    </source>
</reference>
<evidence type="ECO:0000313" key="2">
    <source>
        <dbReference type="EMBL" id="MFD0630164.1"/>
    </source>
</evidence>
<sequence length="52" mass="5879">MTHDSRTNDKGEQRSRRAAALRRIAMAVIERVAVVVASDLARELIDWSVNSR</sequence>
<reference evidence="4" key="2">
    <citation type="journal article" date="2019" name="Int. J. Syst. Evol. Microbiol.">
        <title>The Global Catalogue of Microorganisms (GCM) 10K type strain sequencing project: providing services to taxonomists for standard genome sequencing and annotation.</title>
        <authorList>
            <consortium name="The Broad Institute Genomics Platform"/>
            <consortium name="The Broad Institute Genome Sequencing Center for Infectious Disease"/>
            <person name="Wu L."/>
            <person name="Ma J."/>
        </authorList>
    </citation>
    <scope>NUCLEOTIDE SEQUENCE [LARGE SCALE GENOMIC DNA]</scope>
    <source>
        <strain evidence="4">JCM 12607</strain>
    </source>
</reference>
<dbReference type="EMBL" id="JBHTGL010000015">
    <property type="protein sequence ID" value="MFD0630230.1"/>
    <property type="molecule type" value="Genomic_DNA"/>
</dbReference>
<evidence type="ECO:0000313" key="3">
    <source>
        <dbReference type="EMBL" id="MFD0630230.1"/>
    </source>
</evidence>
<name>A0ABW2XA59_9ACTN</name>
<dbReference type="Proteomes" id="UP001596915">
    <property type="component" value="Unassembled WGS sequence"/>
</dbReference>
<keyword evidence="4" id="KW-1185">Reference proteome</keyword>